<protein>
    <submittedName>
        <fullName evidence="1">Uncharacterized protein</fullName>
    </submittedName>
</protein>
<gene>
    <name evidence="1" type="ORF">LCGC14_2164100</name>
</gene>
<proteinExistence type="predicted"/>
<comment type="caution">
    <text evidence="1">The sequence shown here is derived from an EMBL/GenBank/DDBJ whole genome shotgun (WGS) entry which is preliminary data.</text>
</comment>
<dbReference type="EMBL" id="LAZR01027816">
    <property type="protein sequence ID" value="KKL64520.1"/>
    <property type="molecule type" value="Genomic_DNA"/>
</dbReference>
<accession>A0A0F9G4M2</accession>
<reference evidence="1" key="1">
    <citation type="journal article" date="2015" name="Nature">
        <title>Complex archaea that bridge the gap between prokaryotes and eukaryotes.</title>
        <authorList>
            <person name="Spang A."/>
            <person name="Saw J.H."/>
            <person name="Jorgensen S.L."/>
            <person name="Zaremba-Niedzwiedzka K."/>
            <person name="Martijn J."/>
            <person name="Lind A.E."/>
            <person name="van Eijk R."/>
            <person name="Schleper C."/>
            <person name="Guy L."/>
            <person name="Ettema T.J."/>
        </authorList>
    </citation>
    <scope>NUCLEOTIDE SEQUENCE</scope>
</reference>
<name>A0A0F9G4M2_9ZZZZ</name>
<sequence>MSYFMFLGKKKEIKNLVKKRNPKASKKQIKKKTNEVFKELTKGWNFKNN</sequence>
<organism evidence="1">
    <name type="scientific">marine sediment metagenome</name>
    <dbReference type="NCBI Taxonomy" id="412755"/>
    <lineage>
        <taxon>unclassified sequences</taxon>
        <taxon>metagenomes</taxon>
        <taxon>ecological metagenomes</taxon>
    </lineage>
</organism>
<dbReference type="AlphaFoldDB" id="A0A0F9G4M2"/>
<evidence type="ECO:0000313" key="1">
    <source>
        <dbReference type="EMBL" id="KKL64520.1"/>
    </source>
</evidence>